<dbReference type="OrthoDB" id="8287577at2"/>
<protein>
    <submittedName>
        <fullName evidence="2">Uncharacterized protein</fullName>
    </submittedName>
</protein>
<name>A0A0Q9YN86_9GAMM</name>
<feature type="transmembrane region" description="Helical" evidence="1">
    <location>
        <begin position="6"/>
        <end position="28"/>
    </location>
</feature>
<organism evidence="2">
    <name type="scientific">Candidatus Berkiella cookevillensis</name>
    <dbReference type="NCBI Taxonomy" id="437022"/>
    <lineage>
        <taxon>Bacteria</taxon>
        <taxon>Pseudomonadati</taxon>
        <taxon>Pseudomonadota</taxon>
        <taxon>Gammaproteobacteria</taxon>
        <taxon>Candidatus Berkiellales</taxon>
        <taxon>Candidatus Berkiellaceae</taxon>
        <taxon>Candidatus Berkiella</taxon>
    </lineage>
</organism>
<dbReference type="STRING" id="437022.CC99x_01712"/>
<gene>
    <name evidence="3" type="ORF">CC99x_007245</name>
    <name evidence="2" type="ORF">CC99x_01712</name>
</gene>
<reference evidence="2" key="1">
    <citation type="submission" date="2015-09" db="EMBL/GenBank/DDBJ databases">
        <title>Draft Genome Sequences of Two Novel Amoeba-resistant Intranuclear Bacteria, Candidatus Berkiella cookevillensis and Candidatus Berkiella aquae.</title>
        <authorList>
            <person name="Mehari Y.T."/>
            <person name="Arivett B.A."/>
            <person name="Farone A.L."/>
            <person name="Gunderson J.H."/>
            <person name="Farone M.B."/>
        </authorList>
    </citation>
    <scope>NUCLEOTIDE SEQUENCE [LARGE SCALE GENOMIC DNA]</scope>
    <source>
        <strain evidence="2">CC99</strain>
    </source>
</reference>
<sequence>MKNSKLKLGVSIGTAILAFIGALLGTYVSGYMQESLRKIDLDNPEDLSLMQRLYSDRIPISNCFGIIKETTVATLNLLYMSAYYIESMDCMVIYQIKDETLYIKDIIATKLCDLDLILNSISNKFSKVVLQFSPDNFLKIPFNPIAALTDGCFMISQDFDMKCSSFRYPETQRC</sequence>
<reference evidence="3" key="2">
    <citation type="journal article" date="2016" name="Genome Announc.">
        <title>Draft Genome Sequences of Two Novel Amoeba-Resistant Intranuclear Bacteria, 'Candidatus Berkiella cookevillensis' and 'Candidatus Berkiella aquae'.</title>
        <authorList>
            <person name="Mehari Y.T."/>
            <person name="Arivett B.A."/>
            <person name="Farone A.L."/>
            <person name="Gunderson J.H."/>
            <person name="Farone M.B."/>
        </authorList>
    </citation>
    <scope>NUCLEOTIDE SEQUENCE</scope>
    <source>
        <strain evidence="3">CC99</strain>
    </source>
</reference>
<keyword evidence="1" id="KW-0472">Membrane</keyword>
<keyword evidence="1" id="KW-0812">Transmembrane</keyword>
<evidence type="ECO:0000256" key="1">
    <source>
        <dbReference type="SAM" id="Phobius"/>
    </source>
</evidence>
<keyword evidence="1" id="KW-1133">Transmembrane helix</keyword>
<dbReference type="RefSeq" id="WP_057624795.1">
    <property type="nucleotide sequence ID" value="NZ_LKHV02000001.1"/>
</dbReference>
<comment type="caution">
    <text evidence="2">The sequence shown here is derived from an EMBL/GenBank/DDBJ whole genome shotgun (WGS) entry which is preliminary data.</text>
</comment>
<reference evidence="3" key="3">
    <citation type="submission" date="2021-06" db="EMBL/GenBank/DDBJ databases">
        <title>Genomic Description and Analysis of Intracellular Bacteria, Candidatus Berkiella cookevillensis and Candidatus Berkiella aquae.</title>
        <authorList>
            <person name="Kidane D.T."/>
            <person name="Mehari Y.T."/>
            <person name="Rice F.C."/>
            <person name="Arivett B.A."/>
            <person name="Farone A.L."/>
            <person name="Berk S.G."/>
            <person name="Farone M.B."/>
        </authorList>
    </citation>
    <scope>NUCLEOTIDE SEQUENCE</scope>
    <source>
        <strain evidence="3">CC99</strain>
    </source>
</reference>
<evidence type="ECO:0000313" key="2">
    <source>
        <dbReference type="EMBL" id="KRG18270.1"/>
    </source>
</evidence>
<evidence type="ECO:0000313" key="3">
    <source>
        <dbReference type="EMBL" id="MCS5708702.1"/>
    </source>
</evidence>
<keyword evidence="4" id="KW-1185">Reference proteome</keyword>
<accession>A0A0Q9YN86</accession>
<dbReference type="EMBL" id="LKHV02000001">
    <property type="protein sequence ID" value="MCS5708702.1"/>
    <property type="molecule type" value="Genomic_DNA"/>
</dbReference>
<proteinExistence type="predicted"/>
<evidence type="ECO:0000313" key="4">
    <source>
        <dbReference type="Proteomes" id="UP000051494"/>
    </source>
</evidence>
<dbReference type="AlphaFoldDB" id="A0A0Q9YN86"/>
<dbReference type="Proteomes" id="UP000051494">
    <property type="component" value="Unassembled WGS sequence"/>
</dbReference>
<dbReference type="EMBL" id="LKHV01000008">
    <property type="protein sequence ID" value="KRG18270.1"/>
    <property type="molecule type" value="Genomic_DNA"/>
</dbReference>